<dbReference type="Proteomes" id="UP001066276">
    <property type="component" value="Chromosome 6"/>
</dbReference>
<reference evidence="2" key="1">
    <citation type="journal article" date="2022" name="bioRxiv">
        <title>Sequencing and chromosome-scale assembly of the giantPleurodeles waltlgenome.</title>
        <authorList>
            <person name="Brown T."/>
            <person name="Elewa A."/>
            <person name="Iarovenko S."/>
            <person name="Subramanian E."/>
            <person name="Araus A.J."/>
            <person name="Petzold A."/>
            <person name="Susuki M."/>
            <person name="Suzuki K.-i.T."/>
            <person name="Hayashi T."/>
            <person name="Toyoda A."/>
            <person name="Oliveira C."/>
            <person name="Osipova E."/>
            <person name="Leigh N.D."/>
            <person name="Simon A."/>
            <person name="Yun M.H."/>
        </authorList>
    </citation>
    <scope>NUCLEOTIDE SEQUENCE</scope>
    <source>
        <strain evidence="2">20211129_DDA</strain>
        <tissue evidence="2">Liver</tissue>
    </source>
</reference>
<dbReference type="AlphaFoldDB" id="A0AAV7QN06"/>
<name>A0AAV7QN06_PLEWA</name>
<evidence type="ECO:0000256" key="1">
    <source>
        <dbReference type="SAM" id="MobiDB-lite"/>
    </source>
</evidence>
<gene>
    <name evidence="2" type="ORF">NDU88_007195</name>
</gene>
<dbReference type="EMBL" id="JANPWB010000010">
    <property type="protein sequence ID" value="KAJ1140857.1"/>
    <property type="molecule type" value="Genomic_DNA"/>
</dbReference>
<accession>A0AAV7QN06</accession>
<proteinExistence type="predicted"/>
<evidence type="ECO:0000313" key="3">
    <source>
        <dbReference type="Proteomes" id="UP001066276"/>
    </source>
</evidence>
<protein>
    <submittedName>
        <fullName evidence="2">Uncharacterized protein</fullName>
    </submittedName>
</protein>
<sequence>MPLQCLSPWGRGQATKHGGRELLELCPALGSSDITRVDWGDTSLPDGPGWSLEDSGTRVCCERTLASLRRRRCTVAARAGPVSWAARRCCRGKRSGRCGWGRAPEPRRPGFPPLAGDRGLGRRGSPPMQDNGVDTGTGGEPGWCPRALWGASGARAASCPASDCGSGEGKDALSITKTLC</sequence>
<feature type="region of interest" description="Disordered" evidence="1">
    <location>
        <begin position="156"/>
        <end position="180"/>
    </location>
</feature>
<keyword evidence="3" id="KW-1185">Reference proteome</keyword>
<feature type="region of interest" description="Disordered" evidence="1">
    <location>
        <begin position="101"/>
        <end position="140"/>
    </location>
</feature>
<organism evidence="2 3">
    <name type="scientific">Pleurodeles waltl</name>
    <name type="common">Iberian ribbed newt</name>
    <dbReference type="NCBI Taxonomy" id="8319"/>
    <lineage>
        <taxon>Eukaryota</taxon>
        <taxon>Metazoa</taxon>
        <taxon>Chordata</taxon>
        <taxon>Craniata</taxon>
        <taxon>Vertebrata</taxon>
        <taxon>Euteleostomi</taxon>
        <taxon>Amphibia</taxon>
        <taxon>Batrachia</taxon>
        <taxon>Caudata</taxon>
        <taxon>Salamandroidea</taxon>
        <taxon>Salamandridae</taxon>
        <taxon>Pleurodelinae</taxon>
        <taxon>Pleurodeles</taxon>
    </lineage>
</organism>
<evidence type="ECO:0000313" key="2">
    <source>
        <dbReference type="EMBL" id="KAJ1140857.1"/>
    </source>
</evidence>
<comment type="caution">
    <text evidence="2">The sequence shown here is derived from an EMBL/GenBank/DDBJ whole genome shotgun (WGS) entry which is preliminary data.</text>
</comment>